<evidence type="ECO:0000313" key="1">
    <source>
        <dbReference type="EMBL" id="KAI6091618.1"/>
    </source>
</evidence>
<proteinExistence type="predicted"/>
<keyword evidence="2" id="KW-1185">Reference proteome</keyword>
<protein>
    <submittedName>
        <fullName evidence="1">Uncharacterized protein</fullName>
    </submittedName>
</protein>
<comment type="caution">
    <text evidence="1">The sequence shown here is derived from an EMBL/GenBank/DDBJ whole genome shotgun (WGS) entry which is preliminary data.</text>
</comment>
<evidence type="ECO:0000313" key="2">
    <source>
        <dbReference type="Proteomes" id="UP001497680"/>
    </source>
</evidence>
<organism evidence="1 2">
    <name type="scientific">Hypoxylon rubiginosum</name>
    <dbReference type="NCBI Taxonomy" id="110542"/>
    <lineage>
        <taxon>Eukaryota</taxon>
        <taxon>Fungi</taxon>
        <taxon>Dikarya</taxon>
        <taxon>Ascomycota</taxon>
        <taxon>Pezizomycotina</taxon>
        <taxon>Sordariomycetes</taxon>
        <taxon>Xylariomycetidae</taxon>
        <taxon>Xylariales</taxon>
        <taxon>Hypoxylaceae</taxon>
        <taxon>Hypoxylon</taxon>
    </lineage>
</organism>
<dbReference type="EMBL" id="MU394286">
    <property type="protein sequence ID" value="KAI6091618.1"/>
    <property type="molecule type" value="Genomic_DNA"/>
</dbReference>
<name>A0ACC0DFP8_9PEZI</name>
<accession>A0ACC0DFP8</accession>
<dbReference type="Proteomes" id="UP001497680">
    <property type="component" value="Unassembled WGS sequence"/>
</dbReference>
<gene>
    <name evidence="1" type="ORF">F4821DRAFT_188711</name>
</gene>
<reference evidence="1 2" key="1">
    <citation type="journal article" date="2022" name="New Phytol.">
        <title>Ecological generalism drives hyperdiversity of secondary metabolite gene clusters in xylarialean endophytes.</title>
        <authorList>
            <person name="Franco M.E.E."/>
            <person name="Wisecaver J.H."/>
            <person name="Arnold A.E."/>
            <person name="Ju Y.M."/>
            <person name="Slot J.C."/>
            <person name="Ahrendt S."/>
            <person name="Moore L.P."/>
            <person name="Eastman K.E."/>
            <person name="Scott K."/>
            <person name="Konkel Z."/>
            <person name="Mondo S.J."/>
            <person name="Kuo A."/>
            <person name="Hayes R.D."/>
            <person name="Haridas S."/>
            <person name="Andreopoulos B."/>
            <person name="Riley R."/>
            <person name="LaButti K."/>
            <person name="Pangilinan J."/>
            <person name="Lipzen A."/>
            <person name="Amirebrahimi M."/>
            <person name="Yan J."/>
            <person name="Adam C."/>
            <person name="Keymanesh K."/>
            <person name="Ng V."/>
            <person name="Louie K."/>
            <person name="Northen T."/>
            <person name="Drula E."/>
            <person name="Henrissat B."/>
            <person name="Hsieh H.M."/>
            <person name="Youens-Clark K."/>
            <person name="Lutzoni F."/>
            <person name="Miadlikowska J."/>
            <person name="Eastwood D.C."/>
            <person name="Hamelin R.C."/>
            <person name="Grigoriev I.V."/>
            <person name="U'Ren J.M."/>
        </authorList>
    </citation>
    <scope>NUCLEOTIDE SEQUENCE [LARGE SCALE GENOMIC DNA]</scope>
    <source>
        <strain evidence="1 2">ER1909</strain>
    </source>
</reference>
<sequence>MESLAALGLASNIVQFIDFASKLISNTKRLYKSAGEASSNSLILQDATTTLLQLCNNITVSDDDSEDIKLLASRAKAVAEELLDLLENLKLKGPKTKWKSFLLAAKEIWSEEKLSSIAGSITGLQSQITLHLQSQIKNDIKILSNQVKTLQETSERLELNNAAELQKMRHGILSALKDINTKPCYNHPNDYDTSVLSKALEELTVGDTHSLSQKLPTYTTSISTISDRLHSITTYQNLLDSFYFNSLTRRENKVSKAHAQTFEWAFRSVAPDGRTSIGLAHWLANCGGIFWIRGKAGSGKSTLMKFLSHHPTTFEYLRRWAGPKTLVLASFYFWNSGTDLQKSQEGLLRSLIFEILRQCPELATSTLASLSNLRKKSESGASRSAISSFISADQPNLIPQDGWTVDELTGIISGLVGHGTSKRFCFIIDGLDEYKACHTLDYQDLVSFLEKMAASPNIKLCLSSRPFTVFVDAFDGVEGRCLKLEELTRDDIRAFVLDSFSAHDQYRKLSRMDPKYCLLVDDVINRSQGVFLWVFLVVRELLDGLTYNDTIKTMHRRLESFPDTLEGFFQRMLDSVPKFYLPQTLHIFQIASSIDHPLPMLLYSFLADVEEDDGFAYEETHHPCDHYEALARQDIMERRLDAWCKGLLEIVGNDENGSDYLSPKVDFLHRTVRDFLQSGSVEILSNRTIGDRLQTWFLICKAMTLLFKRASTDAFQPITRGFGTIFENSSHDTCRTLDELACFSKKAQDDHADLDILDDIIYACLDAAGQVGSLSGTDIHEVFIGLACYYGMLEYIQRRLSLDQPDPDISPIRLVNIMSRVMTSSIASVEFQADVVRHIIAYADTIGISSKNMFHSAFQELIRNIGMGPRDLSPKNKSVIDLVRFIASKGFVLNKKFVDAYFPQYYTELTQPAAELRGAKRALDDDDTARHEAKRAHH</sequence>